<dbReference type="InterPro" id="IPR012677">
    <property type="entry name" value="Nucleotide-bd_a/b_plait_sf"/>
</dbReference>
<dbReference type="SUPFAM" id="SSF101233">
    <property type="entry name" value="PWI domain"/>
    <property type="match status" value="1"/>
</dbReference>
<dbReference type="Proteomes" id="UP001279734">
    <property type="component" value="Unassembled WGS sequence"/>
</dbReference>
<feature type="domain" description="PWI" evidence="5">
    <location>
        <begin position="873"/>
        <end position="970"/>
    </location>
</feature>
<feature type="compositionally biased region" description="Basic and acidic residues" evidence="3">
    <location>
        <begin position="796"/>
        <end position="807"/>
    </location>
</feature>
<feature type="compositionally biased region" description="Polar residues" evidence="3">
    <location>
        <begin position="117"/>
        <end position="126"/>
    </location>
</feature>
<evidence type="ECO:0000259" key="4">
    <source>
        <dbReference type="PROSITE" id="PS50102"/>
    </source>
</evidence>
<dbReference type="GO" id="GO:0006397">
    <property type="term" value="P:mRNA processing"/>
    <property type="evidence" value="ECO:0007669"/>
    <property type="project" value="UniProtKB-KW"/>
</dbReference>
<dbReference type="GO" id="GO:0003723">
    <property type="term" value="F:RNA binding"/>
    <property type="evidence" value="ECO:0007669"/>
    <property type="project" value="UniProtKB-UniRule"/>
</dbReference>
<gene>
    <name evidence="6" type="ORF">Nepgr_022558</name>
</gene>
<dbReference type="InterPro" id="IPR035979">
    <property type="entry name" value="RBD_domain_sf"/>
</dbReference>
<dbReference type="SUPFAM" id="SSF54928">
    <property type="entry name" value="RNA-binding domain, RBD"/>
    <property type="match status" value="1"/>
</dbReference>
<feature type="region of interest" description="Disordered" evidence="3">
    <location>
        <begin position="790"/>
        <end position="853"/>
    </location>
</feature>
<comment type="caution">
    <text evidence="6">The sequence shown here is derived from an EMBL/GenBank/DDBJ whole genome shotgun (WGS) entry which is preliminary data.</text>
</comment>
<feature type="region of interest" description="Disordered" evidence="3">
    <location>
        <begin position="721"/>
        <end position="756"/>
    </location>
</feature>
<feature type="compositionally biased region" description="Basic and acidic residues" evidence="3">
    <location>
        <begin position="487"/>
        <end position="539"/>
    </location>
</feature>
<dbReference type="EMBL" id="BSYO01000022">
    <property type="protein sequence ID" value="GMH20717.1"/>
    <property type="molecule type" value="Genomic_DNA"/>
</dbReference>
<dbReference type="InterPro" id="IPR034268">
    <property type="entry name" value="RBM25_RRM"/>
</dbReference>
<feature type="region of interest" description="Disordered" evidence="3">
    <location>
        <begin position="352"/>
        <end position="539"/>
    </location>
</feature>
<feature type="compositionally biased region" description="Basic and acidic residues" evidence="3">
    <location>
        <begin position="610"/>
        <end position="644"/>
    </location>
</feature>
<feature type="compositionally biased region" description="Basic and acidic residues" evidence="3">
    <location>
        <begin position="381"/>
        <end position="395"/>
    </location>
</feature>
<dbReference type="CDD" id="cd12446">
    <property type="entry name" value="RRM_RBM25"/>
    <property type="match status" value="1"/>
</dbReference>
<evidence type="ECO:0000256" key="1">
    <source>
        <dbReference type="ARBA" id="ARBA00022664"/>
    </source>
</evidence>
<proteinExistence type="predicted"/>
<dbReference type="SMART" id="SM00360">
    <property type="entry name" value="RRM"/>
    <property type="match status" value="1"/>
</dbReference>
<feature type="region of interest" description="Disordered" evidence="3">
    <location>
        <begin position="1"/>
        <end position="142"/>
    </location>
</feature>
<dbReference type="SMART" id="SM00311">
    <property type="entry name" value="PWI"/>
    <property type="match status" value="1"/>
</dbReference>
<feature type="compositionally biased region" description="Basic and acidic residues" evidence="3">
    <location>
        <begin position="814"/>
        <end position="853"/>
    </location>
</feature>
<dbReference type="PRINTS" id="PR01217">
    <property type="entry name" value="PRICHEXTENSN"/>
</dbReference>
<dbReference type="InterPro" id="IPR053294">
    <property type="entry name" value="RBM_PWI_domain"/>
</dbReference>
<feature type="compositionally biased region" description="Polar residues" evidence="3">
    <location>
        <begin position="441"/>
        <end position="450"/>
    </location>
</feature>
<dbReference type="Pfam" id="PF01480">
    <property type="entry name" value="PWI"/>
    <property type="match status" value="1"/>
</dbReference>
<evidence type="ECO:0000256" key="2">
    <source>
        <dbReference type="PROSITE-ProRule" id="PRU00176"/>
    </source>
</evidence>
<evidence type="ECO:0000256" key="3">
    <source>
        <dbReference type="SAM" id="MobiDB-lite"/>
    </source>
</evidence>
<dbReference type="AlphaFoldDB" id="A0AAD3T2A4"/>
<feature type="region of interest" description="Disordered" evidence="3">
    <location>
        <begin position="552"/>
        <end position="658"/>
    </location>
</feature>
<evidence type="ECO:0000313" key="6">
    <source>
        <dbReference type="EMBL" id="GMH20717.1"/>
    </source>
</evidence>
<dbReference type="PANTHER" id="PTHR47334:SF2">
    <property type="entry name" value="RNA-BINDING MOTIF PROTEIN 25"/>
    <property type="match status" value="1"/>
</dbReference>
<feature type="domain" description="RRM" evidence="4">
    <location>
        <begin position="250"/>
        <end position="330"/>
    </location>
</feature>
<dbReference type="Gene3D" id="3.30.70.330">
    <property type="match status" value="1"/>
</dbReference>
<dbReference type="Gene3D" id="1.20.1390.10">
    <property type="entry name" value="PWI domain"/>
    <property type="match status" value="1"/>
</dbReference>
<feature type="compositionally biased region" description="Basic and acidic residues" evidence="3">
    <location>
        <begin position="453"/>
        <end position="468"/>
    </location>
</feature>
<dbReference type="PROSITE" id="PS51025">
    <property type="entry name" value="PWI"/>
    <property type="match status" value="1"/>
</dbReference>
<dbReference type="Pfam" id="PF00076">
    <property type="entry name" value="RRM_1"/>
    <property type="match status" value="1"/>
</dbReference>
<accession>A0AAD3T2A4</accession>
<feature type="compositionally biased region" description="Basic and acidic residues" evidence="3">
    <location>
        <begin position="408"/>
        <end position="426"/>
    </location>
</feature>
<organism evidence="6 7">
    <name type="scientific">Nepenthes gracilis</name>
    <name type="common">Slender pitcher plant</name>
    <dbReference type="NCBI Taxonomy" id="150966"/>
    <lineage>
        <taxon>Eukaryota</taxon>
        <taxon>Viridiplantae</taxon>
        <taxon>Streptophyta</taxon>
        <taxon>Embryophyta</taxon>
        <taxon>Tracheophyta</taxon>
        <taxon>Spermatophyta</taxon>
        <taxon>Magnoliopsida</taxon>
        <taxon>eudicotyledons</taxon>
        <taxon>Gunneridae</taxon>
        <taxon>Pentapetalae</taxon>
        <taxon>Caryophyllales</taxon>
        <taxon>Nepenthaceae</taxon>
        <taxon>Nepenthes</taxon>
    </lineage>
</organism>
<feature type="compositionally biased region" description="Basic and acidic residues" evidence="3">
    <location>
        <begin position="552"/>
        <end position="581"/>
    </location>
</feature>
<dbReference type="InterPro" id="IPR002483">
    <property type="entry name" value="PWI_dom"/>
</dbReference>
<feature type="compositionally biased region" description="Polar residues" evidence="3">
    <location>
        <begin position="1"/>
        <end position="45"/>
    </location>
</feature>
<dbReference type="FunFam" id="1.20.1390.10:FF:000008">
    <property type="entry name" value="RNA Binding Motif protein homolog"/>
    <property type="match status" value="1"/>
</dbReference>
<name>A0AAD3T2A4_NEPGR</name>
<reference evidence="6" key="1">
    <citation type="submission" date="2023-05" db="EMBL/GenBank/DDBJ databases">
        <title>Nepenthes gracilis genome sequencing.</title>
        <authorList>
            <person name="Fukushima K."/>
        </authorList>
    </citation>
    <scope>NUCLEOTIDE SEQUENCE</scope>
    <source>
        <strain evidence="6">SING2019-196</strain>
    </source>
</reference>
<dbReference type="InterPro" id="IPR000504">
    <property type="entry name" value="RRM_dom"/>
</dbReference>
<keyword evidence="2" id="KW-0694">RNA-binding</keyword>
<evidence type="ECO:0008006" key="8">
    <source>
        <dbReference type="Google" id="ProtNLM"/>
    </source>
</evidence>
<evidence type="ECO:0000259" key="5">
    <source>
        <dbReference type="PROSITE" id="PS51025"/>
    </source>
</evidence>
<protein>
    <recommendedName>
        <fullName evidence="8">RNA-binding protein 25</fullName>
    </recommendedName>
</protein>
<dbReference type="PANTHER" id="PTHR47334">
    <property type="entry name" value="SPLICING FACTOR PWI DOMAIN-CONTAINING PROTEIN / RNA RECOGNITION MOTIF (RRM)-CONTAINING PROTEIN"/>
    <property type="match status" value="1"/>
</dbReference>
<keyword evidence="1" id="KW-0507">mRNA processing</keyword>
<evidence type="ECO:0000313" key="7">
    <source>
        <dbReference type="Proteomes" id="UP001279734"/>
    </source>
</evidence>
<dbReference type="PROSITE" id="PS50102">
    <property type="entry name" value="RRM"/>
    <property type="match status" value="1"/>
</dbReference>
<dbReference type="InterPro" id="IPR036483">
    <property type="entry name" value="PWI_dom_sf"/>
</dbReference>
<feature type="compositionally biased region" description="Low complexity" evidence="3">
    <location>
        <begin position="73"/>
        <end position="87"/>
    </location>
</feature>
<keyword evidence="7" id="KW-1185">Reference proteome</keyword>
<sequence length="970" mass="108983">MAEASTPSAVQDLNSQPSEPENLNSQPSNTQSHPDSGEAQTSSSAGAPPLTPNPNTNPNSAMQLLSPPPPSVNPYTPQPAIGSSGSSVPPPAVPSFRPAGAPAPIATSQFIPIPGNPNWQSYQTQNPSAPPPGVSSAPGMMASSVPPPMAPANVYHVPPGQQLNPVMRPPFLAVPSAYMAANVPQAPPGVPRYPFPPMVRPTYLPRPPGAIGMVPSLPRPLIPGIRPPIIPPAVRPPILPIVTPADKPQTTVYVGKIALTVENDFVLSLLQLCGPVKSWKRAQDPSDGTPRGFGFCEFELAEGVLRALRLLSKLNVDGQELVLNVNQATREYLERYVEKKKENLKKLKETEANEAKKEGETADIIKSGEGMNEAPKPSAQESKKDEEESGGKENDMANFGLVTDEDHEADREASEKLINLIEERLKNKPLPPPPAQKVADGTTNSNSEVPTKSGDRDSDVDTVKKDEKNDDETTSEAKTASRAGTESPDRSRRYDSRSRERDRERDLKREKERDLERLERERERERARRERDRELEIQKAERLYKERVKDWEAREKERDYQRKHEKEREKERERERRRLVVDQEDESDDDSRKRRRRSEIEEKRKKRRREKEDDLADRLKEEEEIAEAKKKAEEERQRQQEKEALQLSSAPAANGNEKTVLLEADLDEINHKAAEQTYETDSGHINHIGDGFAENGCNDELAMTPGSTSDVRLSGNALTKKLGFGLPGSGKRTAVPSVFNEEEDDDAHKEKKMRPLVPIDYSTDELQAIQPTVTGATPPNLAAAAEFARSISNANSKEERPDAERERSRRAHDRYRDLVRNDDETSRSRDENREKSIDRNRARDHGLDRTKNSDNKKLIDAKQLIDMIPKTKDELFSYDINWAVYDEHDLHERMRPWISKKITEFLGEEETTLVDYIVSSTQKHVKASQMLELLQSILDEEAEMFVLKMWRMLIFEIKKVETGLASRPKT</sequence>